<name>A0A939B3Q3_9BACT</name>
<dbReference type="InterPro" id="IPR000594">
    <property type="entry name" value="ThiF_NAD_FAD-bd"/>
</dbReference>
<dbReference type="PANTHER" id="PTHR43267:SF1">
    <property type="entry name" value="TRNA THREONYLCARBAMOYLADENOSINE DEHYDRATASE"/>
    <property type="match status" value="1"/>
</dbReference>
<protein>
    <submittedName>
        <fullName evidence="2">tRNA threonylcarbamoyladenosine dehydratase</fullName>
    </submittedName>
</protein>
<feature type="domain" description="THIF-type NAD/FAD binding fold" evidence="1">
    <location>
        <begin position="11"/>
        <end position="237"/>
    </location>
</feature>
<dbReference type="GO" id="GO:0061504">
    <property type="term" value="P:cyclic threonylcarbamoyladenosine biosynthetic process"/>
    <property type="evidence" value="ECO:0007669"/>
    <property type="project" value="TreeGrafter"/>
</dbReference>
<proteinExistence type="predicted"/>
<dbReference type="Proteomes" id="UP000764045">
    <property type="component" value="Unassembled WGS sequence"/>
</dbReference>
<dbReference type="EMBL" id="JACJJL010000018">
    <property type="protein sequence ID" value="MBM6662243.1"/>
    <property type="molecule type" value="Genomic_DNA"/>
</dbReference>
<dbReference type="Gene3D" id="3.40.50.720">
    <property type="entry name" value="NAD(P)-binding Rossmann-like Domain"/>
    <property type="match status" value="1"/>
</dbReference>
<reference evidence="2 3" key="1">
    <citation type="journal article" date="2021" name="Sci. Rep.">
        <title>The distribution of antibiotic resistance genes in chicken gut microbiota commensals.</title>
        <authorList>
            <person name="Juricova H."/>
            <person name="Matiasovicova J."/>
            <person name="Kubasova T."/>
            <person name="Cejkova D."/>
            <person name="Rychlik I."/>
        </authorList>
    </citation>
    <scope>NUCLEOTIDE SEQUENCE [LARGE SCALE GENOMIC DNA]</scope>
    <source>
        <strain evidence="2 3">An819</strain>
    </source>
</reference>
<evidence type="ECO:0000313" key="2">
    <source>
        <dbReference type="EMBL" id="MBM6662243.1"/>
    </source>
</evidence>
<keyword evidence="3" id="KW-1185">Reference proteome</keyword>
<gene>
    <name evidence="2" type="ORF">H6B30_10860</name>
</gene>
<dbReference type="GO" id="GO:0008641">
    <property type="term" value="F:ubiquitin-like modifier activating enzyme activity"/>
    <property type="evidence" value="ECO:0007669"/>
    <property type="project" value="InterPro"/>
</dbReference>
<dbReference type="PANTHER" id="PTHR43267">
    <property type="entry name" value="TRNA THREONYLCARBAMOYLADENOSINE DEHYDRATASE"/>
    <property type="match status" value="1"/>
</dbReference>
<evidence type="ECO:0000259" key="1">
    <source>
        <dbReference type="Pfam" id="PF00899"/>
    </source>
</evidence>
<sequence length="239" mass="25977">MQNETISRTKQLLGDAAIKTLEHCRVAVFGVGGVGGYAVEVLARSGVGQLDLFDNDRVSLSNINRQIIALHSTVGKLKVDVAKERVMDINPECSVFAHAVFYLPDNADNFDLTRYDYVLDCIDTIAAKVELVKRCKSQGIPVISSMGAANKMDPTAFCVTDIFKTKMDPIAKVMRKKLKELGIRKLKVVCSYEQPIKIVCDDGGNPSRHVPASNAFVPAAAGLVMGSEAVKDLIGYNTK</sequence>
<accession>A0A939B3Q3</accession>
<dbReference type="AlphaFoldDB" id="A0A939B3Q3"/>
<organism evidence="2 3">
    <name type="scientific">Marseilla massiliensis</name>
    <dbReference type="NCBI Taxonomy" id="1841864"/>
    <lineage>
        <taxon>Bacteria</taxon>
        <taxon>Pseudomonadati</taxon>
        <taxon>Bacteroidota</taxon>
        <taxon>Bacteroidia</taxon>
        <taxon>Bacteroidales</taxon>
        <taxon>Prevotellaceae</taxon>
        <taxon>Marseilla</taxon>
    </lineage>
</organism>
<dbReference type="SUPFAM" id="SSF69572">
    <property type="entry name" value="Activating enzymes of the ubiquitin-like proteins"/>
    <property type="match status" value="1"/>
</dbReference>
<dbReference type="Pfam" id="PF00899">
    <property type="entry name" value="ThiF"/>
    <property type="match status" value="1"/>
</dbReference>
<dbReference type="GO" id="GO:0061503">
    <property type="term" value="F:tRNA threonylcarbamoyladenosine dehydratase"/>
    <property type="evidence" value="ECO:0007669"/>
    <property type="project" value="TreeGrafter"/>
</dbReference>
<dbReference type="InterPro" id="IPR035985">
    <property type="entry name" value="Ubiquitin-activating_enz"/>
</dbReference>
<dbReference type="InterPro" id="IPR045886">
    <property type="entry name" value="ThiF/MoeB/HesA"/>
</dbReference>
<comment type="caution">
    <text evidence="2">The sequence shown here is derived from an EMBL/GenBank/DDBJ whole genome shotgun (WGS) entry which is preliminary data.</text>
</comment>
<dbReference type="RefSeq" id="WP_205110509.1">
    <property type="nucleotide sequence ID" value="NZ_JACJJL010000018.1"/>
</dbReference>
<dbReference type="CDD" id="cd00755">
    <property type="entry name" value="YgdL_like"/>
    <property type="match status" value="1"/>
</dbReference>
<evidence type="ECO:0000313" key="3">
    <source>
        <dbReference type="Proteomes" id="UP000764045"/>
    </source>
</evidence>